<evidence type="ECO:0000313" key="4">
    <source>
        <dbReference type="Proteomes" id="UP001235712"/>
    </source>
</evidence>
<feature type="domain" description="Predicted membrane protein YciQ-like C-terminal" evidence="2">
    <location>
        <begin position="38"/>
        <end position="258"/>
    </location>
</feature>
<comment type="caution">
    <text evidence="3">The sequence shown here is derived from an EMBL/GenBank/DDBJ whole genome shotgun (WGS) entry which is preliminary data.</text>
</comment>
<dbReference type="Proteomes" id="UP001235712">
    <property type="component" value="Unassembled WGS sequence"/>
</dbReference>
<keyword evidence="4" id="KW-1185">Reference proteome</keyword>
<protein>
    <recommendedName>
        <fullName evidence="2">Predicted membrane protein YciQ-like C-terminal domain-containing protein</fullName>
    </recommendedName>
</protein>
<proteinExistence type="predicted"/>
<feature type="transmembrane region" description="Helical" evidence="1">
    <location>
        <begin position="190"/>
        <end position="208"/>
    </location>
</feature>
<feature type="transmembrane region" description="Helical" evidence="1">
    <location>
        <begin position="6"/>
        <end position="23"/>
    </location>
</feature>
<dbReference type="RefSeq" id="WP_307243161.1">
    <property type="nucleotide sequence ID" value="NZ_JAUSQZ010000001.1"/>
</dbReference>
<evidence type="ECO:0000256" key="1">
    <source>
        <dbReference type="SAM" id="Phobius"/>
    </source>
</evidence>
<organism evidence="3 4">
    <name type="scientific">Kineosporia succinea</name>
    <dbReference type="NCBI Taxonomy" id="84632"/>
    <lineage>
        <taxon>Bacteria</taxon>
        <taxon>Bacillati</taxon>
        <taxon>Actinomycetota</taxon>
        <taxon>Actinomycetes</taxon>
        <taxon>Kineosporiales</taxon>
        <taxon>Kineosporiaceae</taxon>
        <taxon>Kineosporia</taxon>
    </lineage>
</organism>
<accession>A0ABT9P3M6</accession>
<feature type="transmembrane region" description="Helical" evidence="1">
    <location>
        <begin position="163"/>
        <end position="184"/>
    </location>
</feature>
<sequence length="440" mass="47938">MLTKIAFVAISLGLWAAAYAYMLRSTRPSSVEPEAATQELPGSEPPAVVSLLANDWRITEDAAESTLLDLAARRRLEFRQPANDPKQTTVHLAATTGDQPLTPYEQQVLDLVTSVAYEGGAPVSALTFRDRAAATAWRRSFGDAVVAEARARGLSRRRFSQRLLVVLIAGSVLPAGAVYAALWGTGYGRWGALLTLGVLYLVAARPLGERDTAAGRVVARRWLAVREFLRGDEAFAELPPAAVTVWDRYLAYGAALGATRVSSTVLDLGMGDRTRVWSAYTGHWRQVRITYPRLGLHYCKTPQEVTRGALGLLIPVAVMAGVSGLVLSRADYVNVPALVGAAVVAGLLVVRSLYLVVRAQREKEASREITGQVLWIEAWQVREEDQKVPHHHLAVDDGLTGETRAWALPNTMVDQVRVGDVVHLEVLPWTRRVMSIAPAV</sequence>
<keyword evidence="1" id="KW-0472">Membrane</keyword>
<dbReference type="InterPro" id="IPR048389">
    <property type="entry name" value="YciQ-like_C"/>
</dbReference>
<feature type="transmembrane region" description="Helical" evidence="1">
    <location>
        <begin position="309"/>
        <end position="327"/>
    </location>
</feature>
<name>A0ABT9P3M6_9ACTN</name>
<keyword evidence="1" id="KW-0812">Transmembrane</keyword>
<keyword evidence="1" id="KW-1133">Transmembrane helix</keyword>
<feature type="transmembrane region" description="Helical" evidence="1">
    <location>
        <begin position="333"/>
        <end position="357"/>
    </location>
</feature>
<reference evidence="3 4" key="1">
    <citation type="submission" date="2023-07" db="EMBL/GenBank/DDBJ databases">
        <title>Sequencing the genomes of 1000 actinobacteria strains.</title>
        <authorList>
            <person name="Klenk H.-P."/>
        </authorList>
    </citation>
    <scope>NUCLEOTIDE SEQUENCE [LARGE SCALE GENOMIC DNA]</scope>
    <source>
        <strain evidence="3 4">DSM 44388</strain>
    </source>
</reference>
<gene>
    <name evidence="3" type="ORF">J2S57_003042</name>
</gene>
<evidence type="ECO:0000259" key="2">
    <source>
        <dbReference type="Pfam" id="PF20990"/>
    </source>
</evidence>
<evidence type="ECO:0000313" key="3">
    <source>
        <dbReference type="EMBL" id="MDP9827293.1"/>
    </source>
</evidence>
<dbReference type="Pfam" id="PF20990">
    <property type="entry name" value="DUF2207_C"/>
    <property type="match status" value="1"/>
</dbReference>
<dbReference type="EMBL" id="JAUSQZ010000001">
    <property type="protein sequence ID" value="MDP9827293.1"/>
    <property type="molecule type" value="Genomic_DNA"/>
</dbReference>